<dbReference type="Pfam" id="PF11026">
    <property type="entry name" value="DUF2721"/>
    <property type="match status" value="1"/>
</dbReference>
<dbReference type="Proteomes" id="UP001205843">
    <property type="component" value="Unassembled WGS sequence"/>
</dbReference>
<name>A0AAE3KC21_9GAMM</name>
<evidence type="ECO:0000256" key="1">
    <source>
        <dbReference type="SAM" id="Phobius"/>
    </source>
</evidence>
<proteinExistence type="predicted"/>
<keyword evidence="1" id="KW-0812">Transmembrane</keyword>
<organism evidence="2 3">
    <name type="scientific">Natronocella acetinitrilica</name>
    <dbReference type="NCBI Taxonomy" id="414046"/>
    <lineage>
        <taxon>Bacteria</taxon>
        <taxon>Pseudomonadati</taxon>
        <taxon>Pseudomonadota</taxon>
        <taxon>Gammaproteobacteria</taxon>
        <taxon>Chromatiales</taxon>
        <taxon>Ectothiorhodospiraceae</taxon>
        <taxon>Natronocella</taxon>
    </lineage>
</organism>
<feature type="transmembrane region" description="Helical" evidence="1">
    <location>
        <begin position="67"/>
        <end position="87"/>
    </location>
</feature>
<feature type="transmembrane region" description="Helical" evidence="1">
    <location>
        <begin position="12"/>
        <end position="33"/>
    </location>
</feature>
<dbReference type="EMBL" id="JALJXV010000009">
    <property type="protein sequence ID" value="MCP1676370.1"/>
    <property type="molecule type" value="Genomic_DNA"/>
</dbReference>
<keyword evidence="3" id="KW-1185">Reference proteome</keyword>
<gene>
    <name evidence="2" type="ORF">J2T57_003531</name>
</gene>
<evidence type="ECO:0000313" key="3">
    <source>
        <dbReference type="Proteomes" id="UP001205843"/>
    </source>
</evidence>
<protein>
    <recommendedName>
        <fullName evidence="4">DUF2721 domain-containing protein</fullName>
    </recommendedName>
</protein>
<dbReference type="InterPro" id="IPR021279">
    <property type="entry name" value="DUF2721"/>
</dbReference>
<evidence type="ECO:0000313" key="2">
    <source>
        <dbReference type="EMBL" id="MCP1676370.1"/>
    </source>
</evidence>
<accession>A0AAE3KC21</accession>
<dbReference type="RefSeq" id="WP_253482316.1">
    <property type="nucleotide sequence ID" value="NZ_JALJXV010000009.1"/>
</dbReference>
<reference evidence="2" key="1">
    <citation type="submission" date="2022-03" db="EMBL/GenBank/DDBJ databases">
        <title>Genomic Encyclopedia of Type Strains, Phase III (KMG-III): the genomes of soil and plant-associated and newly described type strains.</title>
        <authorList>
            <person name="Whitman W."/>
        </authorList>
    </citation>
    <scope>NUCLEOTIDE SEQUENCE</scope>
    <source>
        <strain evidence="2">ANL 6-2</strain>
    </source>
</reference>
<keyword evidence="1" id="KW-0472">Membrane</keyword>
<sequence>MELTLSTPALLFPAVSLLLLAYTNRFLALAALIRDLQSKYRDTHDRLLMGQIDNLRRRVILIRSMQTAGVASLFLCVFCMFLLFAGFILLGKLIFGLSLILLMVSLGLSVREIQMSVTALNLQLSDLEEERRQGGR</sequence>
<comment type="caution">
    <text evidence="2">The sequence shown here is derived from an EMBL/GenBank/DDBJ whole genome shotgun (WGS) entry which is preliminary data.</text>
</comment>
<feature type="transmembrane region" description="Helical" evidence="1">
    <location>
        <begin position="93"/>
        <end position="110"/>
    </location>
</feature>
<dbReference type="AlphaFoldDB" id="A0AAE3KC21"/>
<keyword evidence="1" id="KW-1133">Transmembrane helix</keyword>
<evidence type="ECO:0008006" key="4">
    <source>
        <dbReference type="Google" id="ProtNLM"/>
    </source>
</evidence>